<feature type="region of interest" description="Disordered" evidence="10">
    <location>
        <begin position="91"/>
        <end position="123"/>
    </location>
</feature>
<gene>
    <name evidence="12" type="ORF">PPL_07856</name>
</gene>
<dbReference type="GO" id="GO:0005484">
    <property type="term" value="F:SNAP receptor activity"/>
    <property type="evidence" value="ECO:0007669"/>
    <property type="project" value="TreeGrafter"/>
</dbReference>
<evidence type="ECO:0000256" key="11">
    <source>
        <dbReference type="SAM" id="Phobius"/>
    </source>
</evidence>
<evidence type="ECO:0000256" key="5">
    <source>
        <dbReference type="ARBA" id="ARBA00022824"/>
    </source>
</evidence>
<dbReference type="STRING" id="670386.D3BH54"/>
<dbReference type="AlphaFoldDB" id="D3BH54"/>
<dbReference type="InParanoid" id="D3BH54"/>
<keyword evidence="6" id="KW-0931">ER-Golgi transport</keyword>
<dbReference type="GO" id="GO:0005789">
    <property type="term" value="C:endoplasmic reticulum membrane"/>
    <property type="evidence" value="ECO:0007669"/>
    <property type="project" value="UniProtKB-SubCell"/>
</dbReference>
<evidence type="ECO:0000256" key="4">
    <source>
        <dbReference type="ARBA" id="ARBA00022692"/>
    </source>
</evidence>
<dbReference type="PANTHER" id="PTHR13050">
    <property type="entry name" value="USE1-LIKE PROTEIN"/>
    <property type="match status" value="1"/>
</dbReference>
<comment type="caution">
    <text evidence="12">The sequence shown here is derived from an EMBL/GenBank/DDBJ whole genome shotgun (WGS) entry which is preliminary data.</text>
</comment>
<evidence type="ECO:0000313" key="13">
    <source>
        <dbReference type="Proteomes" id="UP000001396"/>
    </source>
</evidence>
<evidence type="ECO:0000313" key="12">
    <source>
        <dbReference type="EMBL" id="EFA79438.1"/>
    </source>
</evidence>
<dbReference type="Pfam" id="PF09753">
    <property type="entry name" value="Use1"/>
    <property type="match status" value="1"/>
</dbReference>
<dbReference type="GeneID" id="31363337"/>
<keyword evidence="4 11" id="KW-0812">Transmembrane</keyword>
<dbReference type="GO" id="GO:0031201">
    <property type="term" value="C:SNARE complex"/>
    <property type="evidence" value="ECO:0007669"/>
    <property type="project" value="TreeGrafter"/>
</dbReference>
<dbReference type="FunCoup" id="D3BH54">
    <property type="interactions" value="2"/>
</dbReference>
<dbReference type="RefSeq" id="XP_020431559.1">
    <property type="nucleotide sequence ID" value="XM_020578690.1"/>
</dbReference>
<feature type="transmembrane region" description="Helical" evidence="11">
    <location>
        <begin position="338"/>
        <end position="358"/>
    </location>
</feature>
<keyword evidence="13" id="KW-1185">Reference proteome</keyword>
<keyword evidence="7" id="KW-0653">Protein transport</keyword>
<dbReference type="GO" id="GO:0006890">
    <property type="term" value="P:retrograde vesicle-mediated transport, Golgi to endoplasmic reticulum"/>
    <property type="evidence" value="ECO:0007669"/>
    <property type="project" value="TreeGrafter"/>
</dbReference>
<evidence type="ECO:0000256" key="1">
    <source>
        <dbReference type="ARBA" id="ARBA00004163"/>
    </source>
</evidence>
<evidence type="ECO:0000256" key="10">
    <source>
        <dbReference type="SAM" id="MobiDB-lite"/>
    </source>
</evidence>
<dbReference type="OMA" id="MNEVHAV"/>
<proteinExistence type="inferred from homology"/>
<keyword evidence="8 11" id="KW-1133">Transmembrane helix</keyword>
<keyword evidence="9 11" id="KW-0472">Membrane</keyword>
<evidence type="ECO:0000256" key="7">
    <source>
        <dbReference type="ARBA" id="ARBA00022927"/>
    </source>
</evidence>
<dbReference type="Proteomes" id="UP000001396">
    <property type="component" value="Unassembled WGS sequence"/>
</dbReference>
<accession>D3BH54</accession>
<feature type="region of interest" description="Disordered" evidence="10">
    <location>
        <begin position="192"/>
        <end position="221"/>
    </location>
</feature>
<evidence type="ECO:0000256" key="8">
    <source>
        <dbReference type="ARBA" id="ARBA00022989"/>
    </source>
</evidence>
<evidence type="ECO:0000256" key="6">
    <source>
        <dbReference type="ARBA" id="ARBA00022892"/>
    </source>
</evidence>
<evidence type="ECO:0000256" key="3">
    <source>
        <dbReference type="ARBA" id="ARBA00022448"/>
    </source>
</evidence>
<evidence type="ECO:0000256" key="2">
    <source>
        <dbReference type="ARBA" id="ARBA00007891"/>
    </source>
</evidence>
<comment type="similarity">
    <text evidence="2">Belongs to the USE1 family.</text>
</comment>
<dbReference type="InterPro" id="IPR019150">
    <property type="entry name" value="Vesicle_transport_protein_Use1"/>
</dbReference>
<organism evidence="12 13">
    <name type="scientific">Heterostelium pallidum (strain ATCC 26659 / Pp 5 / PN500)</name>
    <name type="common">Cellular slime mold</name>
    <name type="synonym">Polysphondylium pallidum</name>
    <dbReference type="NCBI Taxonomy" id="670386"/>
    <lineage>
        <taxon>Eukaryota</taxon>
        <taxon>Amoebozoa</taxon>
        <taxon>Evosea</taxon>
        <taxon>Eumycetozoa</taxon>
        <taxon>Dictyostelia</taxon>
        <taxon>Acytosteliales</taxon>
        <taxon>Acytosteliaceae</taxon>
        <taxon>Heterostelium</taxon>
    </lineage>
</organism>
<feature type="compositionally biased region" description="Low complexity" evidence="10">
    <location>
        <begin position="199"/>
        <end position="219"/>
    </location>
</feature>
<dbReference type="GO" id="GO:0015031">
    <property type="term" value="P:protein transport"/>
    <property type="evidence" value="ECO:0007669"/>
    <property type="project" value="UniProtKB-KW"/>
</dbReference>
<dbReference type="PANTHER" id="PTHR13050:SF7">
    <property type="entry name" value="VESICLE TRANSPORT PROTEIN USE1"/>
    <property type="match status" value="1"/>
</dbReference>
<name>D3BH54_HETP5</name>
<protein>
    <submittedName>
        <fullName evidence="12">Putative transmembrane protein</fullName>
    </submittedName>
</protein>
<sequence>MAKQDVIFDTDIASGGSNSSSSSKDIYKDIHKLDVNLKRLIQSCENLISNSNSNRDMLSVEKFIPVLFAKYSQLKDLIENKSNQLNKNIQTTPTLTSASSSSSSTASSLNTNNEQLEKNIPSKEALNEYSRKINVLLGLVNQEKLNSPISTRLSMIRLQSSNITHGEKMNEVHTVMKTRNNEEKKKTELLLSSPHPQHNNNNNNSNNNNNQQQQQQQQQLTSPTLHYRAKFQNKNSELSKLLGTTHQEDRLDDPERLSQLSFQDITNQQRILQEDLAREMSDAAMHLKSHSNKMSTMLNSDMSRLDELNSHLTNNHDKIGEEHERLKKYTSSNRKDTLNYFLIIVLVMCLFLFTYFFMKITPVPK</sequence>
<evidence type="ECO:0000256" key="9">
    <source>
        <dbReference type="ARBA" id="ARBA00023136"/>
    </source>
</evidence>
<dbReference type="EMBL" id="ADBJ01000035">
    <property type="protein sequence ID" value="EFA79438.1"/>
    <property type="molecule type" value="Genomic_DNA"/>
</dbReference>
<keyword evidence="3" id="KW-0813">Transport</keyword>
<reference evidence="12 13" key="1">
    <citation type="journal article" date="2011" name="Genome Res.">
        <title>Phylogeny-wide analysis of social amoeba genomes highlights ancient origins for complex intercellular communication.</title>
        <authorList>
            <person name="Heidel A.J."/>
            <person name="Lawal H.M."/>
            <person name="Felder M."/>
            <person name="Schilde C."/>
            <person name="Helps N.R."/>
            <person name="Tunggal B."/>
            <person name="Rivero F."/>
            <person name="John U."/>
            <person name="Schleicher M."/>
            <person name="Eichinger L."/>
            <person name="Platzer M."/>
            <person name="Noegel A.A."/>
            <person name="Schaap P."/>
            <person name="Gloeckner G."/>
        </authorList>
    </citation>
    <scope>NUCLEOTIDE SEQUENCE [LARGE SCALE GENOMIC DNA]</scope>
    <source>
        <strain evidence="13">ATCC 26659 / Pp 5 / PN500</strain>
    </source>
</reference>
<feature type="compositionally biased region" description="Low complexity" evidence="10">
    <location>
        <begin position="91"/>
        <end position="112"/>
    </location>
</feature>
<keyword evidence="5" id="KW-0256">Endoplasmic reticulum</keyword>
<comment type="subcellular location">
    <subcellularLocation>
        <location evidence="1">Endoplasmic reticulum membrane</location>
        <topology evidence="1">Single-pass type IV membrane protein</topology>
    </subcellularLocation>
</comment>